<sequence>MKIINKAEIVDLLEQEKSLSGPLGFRHSNGLLKKGMNKKINEIAGFSEQILKMIRKFGKKKEIVFLECSCGKSYLSFVLSYIFERESNTIPYFFGVDTNRGLIQKCEETRDVMGYNNMVFNHGRTIDFSADRKIDMVIALHACNTATDEAIAKGIKVGAKYIMVVPCCQGQLRSQIKNHHPLTSVTQFGLLRSKFADILTDALRSQFLMGNGYYVELLEIVPPKLTPKNILISARKIKNTSKRNLEEYYQLNNIFKTNFSLQEYFCEQPLNDDRACAC</sequence>
<protein>
    <submittedName>
        <fullName evidence="2">SAM-dependent methyltransferase</fullName>
    </submittedName>
</protein>
<keyword evidence="2" id="KW-0489">Methyltransferase</keyword>
<dbReference type="OrthoDB" id="5502211at2"/>
<evidence type="ECO:0000313" key="3">
    <source>
        <dbReference type="Proteomes" id="UP000218542"/>
    </source>
</evidence>
<dbReference type="InterPro" id="IPR025714">
    <property type="entry name" value="Methyltranfer_dom"/>
</dbReference>
<name>A0A286U2J0_9BACT</name>
<keyword evidence="3" id="KW-1185">Reference proteome</keyword>
<gene>
    <name evidence="2" type="ORF">SCALIN_C29_0065</name>
</gene>
<feature type="domain" description="Methyltransferase" evidence="1">
    <location>
        <begin position="38"/>
        <end position="175"/>
    </location>
</feature>
<evidence type="ECO:0000259" key="1">
    <source>
        <dbReference type="Pfam" id="PF13679"/>
    </source>
</evidence>
<dbReference type="InterPro" id="IPR029063">
    <property type="entry name" value="SAM-dependent_MTases_sf"/>
</dbReference>
<dbReference type="GO" id="GO:0032259">
    <property type="term" value="P:methylation"/>
    <property type="evidence" value="ECO:0007669"/>
    <property type="project" value="UniProtKB-KW"/>
</dbReference>
<reference evidence="3" key="1">
    <citation type="journal article" date="2017" name="Environ. Microbiol. Rep.">
        <title>Genetic Diversity of Marine Anaerobic Ammonium-Oxidizing Bacteria as Revealed by Genomic and Proteomic Analyses of 'Candidatus Scalindua japonica'.</title>
        <authorList>
            <person name="Oshiki M."/>
            <person name="Mizuto K."/>
            <person name="Kimura Z."/>
            <person name="Kindaichi T."/>
            <person name="Satoh H."/>
            <person name="Okabe S."/>
        </authorList>
    </citation>
    <scope>NUCLEOTIDE SEQUENCE [LARGE SCALE GENOMIC DNA]</scope>
    <source>
        <strain evidence="3">husup-a2</strain>
    </source>
</reference>
<dbReference type="GO" id="GO:0008168">
    <property type="term" value="F:methyltransferase activity"/>
    <property type="evidence" value="ECO:0007669"/>
    <property type="project" value="UniProtKB-KW"/>
</dbReference>
<dbReference type="Gene3D" id="3.40.50.150">
    <property type="entry name" value="Vaccinia Virus protein VP39"/>
    <property type="match status" value="1"/>
</dbReference>
<dbReference type="PANTHER" id="PTHR13369:SF3">
    <property type="entry name" value="METHYLTRANSFERASE DOMAIN-CONTAINING PROTEIN"/>
    <property type="match status" value="1"/>
</dbReference>
<dbReference type="RefSeq" id="WP_096895666.1">
    <property type="nucleotide sequence ID" value="NZ_BAOS01000029.1"/>
</dbReference>
<comment type="caution">
    <text evidence="2">The sequence shown here is derived from an EMBL/GenBank/DDBJ whole genome shotgun (WGS) entry which is preliminary data.</text>
</comment>
<organism evidence="2 3">
    <name type="scientific">Candidatus Scalindua japonica</name>
    <dbReference type="NCBI Taxonomy" id="1284222"/>
    <lineage>
        <taxon>Bacteria</taxon>
        <taxon>Pseudomonadati</taxon>
        <taxon>Planctomycetota</taxon>
        <taxon>Candidatus Brocadiia</taxon>
        <taxon>Candidatus Brocadiales</taxon>
        <taxon>Candidatus Scalinduaceae</taxon>
        <taxon>Candidatus Scalindua</taxon>
    </lineage>
</organism>
<dbReference type="SUPFAM" id="SSF53335">
    <property type="entry name" value="S-adenosyl-L-methionine-dependent methyltransferases"/>
    <property type="match status" value="1"/>
</dbReference>
<dbReference type="PANTHER" id="PTHR13369">
    <property type="match status" value="1"/>
</dbReference>
<dbReference type="Pfam" id="PF13679">
    <property type="entry name" value="Methyltransf_32"/>
    <property type="match status" value="1"/>
</dbReference>
<keyword evidence="2" id="KW-0808">Transferase</keyword>
<proteinExistence type="predicted"/>
<dbReference type="EMBL" id="BAOS01000029">
    <property type="protein sequence ID" value="GAX62281.1"/>
    <property type="molecule type" value="Genomic_DNA"/>
</dbReference>
<evidence type="ECO:0000313" key="2">
    <source>
        <dbReference type="EMBL" id="GAX62281.1"/>
    </source>
</evidence>
<accession>A0A286U2J0</accession>
<dbReference type="Proteomes" id="UP000218542">
    <property type="component" value="Unassembled WGS sequence"/>
</dbReference>
<dbReference type="GO" id="GO:0005737">
    <property type="term" value="C:cytoplasm"/>
    <property type="evidence" value="ECO:0007669"/>
    <property type="project" value="TreeGrafter"/>
</dbReference>
<dbReference type="AlphaFoldDB" id="A0A286U2J0"/>